<evidence type="ECO:0000313" key="1">
    <source>
        <dbReference type="EMBL" id="ESA08532.1"/>
    </source>
</evidence>
<proteinExistence type="predicted"/>
<dbReference type="EMBL" id="KI289088">
    <property type="protein sequence ID" value="ESA08532.1"/>
    <property type="molecule type" value="Genomic_DNA"/>
</dbReference>
<accession>U9TM92</accession>
<gene>
    <name evidence="1" type="ORF">GLOINDRAFT_31597</name>
</gene>
<dbReference type="HOGENOM" id="CLU_2961982_0_0_1"/>
<organism evidence="1">
    <name type="scientific">Rhizophagus irregularis (strain DAOM 181602 / DAOM 197198 / MUCL 43194)</name>
    <name type="common">Arbuscular mycorrhizal fungus</name>
    <name type="synonym">Glomus intraradices</name>
    <dbReference type="NCBI Taxonomy" id="747089"/>
    <lineage>
        <taxon>Eukaryota</taxon>
        <taxon>Fungi</taxon>
        <taxon>Fungi incertae sedis</taxon>
        <taxon>Mucoromycota</taxon>
        <taxon>Glomeromycotina</taxon>
        <taxon>Glomeromycetes</taxon>
        <taxon>Glomerales</taxon>
        <taxon>Glomeraceae</taxon>
        <taxon>Rhizophagus</taxon>
    </lineage>
</organism>
<reference evidence="1" key="1">
    <citation type="submission" date="2013-07" db="EMBL/GenBank/DDBJ databases">
        <title>The genome of an arbuscular mycorrhizal fungus provides insights into the evolution of the oldest plant symbiosis.</title>
        <authorList>
            <consortium name="DOE Joint Genome Institute"/>
            <person name="Tisserant E."/>
            <person name="Malbreil M."/>
            <person name="Kuo A."/>
            <person name="Kohler A."/>
            <person name="Symeonidi A."/>
            <person name="Balestrini R."/>
            <person name="Charron P."/>
            <person name="Duensing N."/>
            <person name="Frei-dit-Frey N."/>
            <person name="Gianinazzi-Pearson V."/>
            <person name="Gilbert B."/>
            <person name="Handa Y."/>
            <person name="Hijri M."/>
            <person name="Kaul R."/>
            <person name="Kawaguchi M."/>
            <person name="Krajinski F."/>
            <person name="Lammers P."/>
            <person name="Lapierre D."/>
            <person name="Masclaux F.G."/>
            <person name="Murat C."/>
            <person name="Morin E."/>
            <person name="Ndikumana S."/>
            <person name="Pagni M."/>
            <person name="Petitpierre D."/>
            <person name="Requena N."/>
            <person name="Rosikiewicz P."/>
            <person name="Riley R."/>
            <person name="Saito K."/>
            <person name="San Clemente H."/>
            <person name="Shapiro H."/>
            <person name="van Tuinen D."/>
            <person name="Becard G."/>
            <person name="Bonfante P."/>
            <person name="Paszkowski U."/>
            <person name="Shachar-Hill Y."/>
            <person name="Young J.P."/>
            <person name="Sanders I.R."/>
            <person name="Henrissat B."/>
            <person name="Rensing S.A."/>
            <person name="Grigoriev I.V."/>
            <person name="Corradi N."/>
            <person name="Roux C."/>
            <person name="Martin F."/>
        </authorList>
    </citation>
    <scope>NUCLEOTIDE SEQUENCE</scope>
    <source>
        <strain evidence="1">DAOM 197198</strain>
    </source>
</reference>
<protein>
    <submittedName>
        <fullName evidence="1">Uncharacterized protein</fullName>
    </submittedName>
</protein>
<dbReference type="AlphaFoldDB" id="U9TM92"/>
<name>U9TM92_RHIID</name>
<sequence length="59" mass="6535">MYEVAEQIIRSKQKNSAKAILTLQTKPRPEGGDVVHAIHNSCYYDSPFLIIQAAASISM</sequence>